<dbReference type="SUPFAM" id="SSF52540">
    <property type="entry name" value="P-loop containing nucleoside triphosphate hydrolases"/>
    <property type="match status" value="1"/>
</dbReference>
<dbReference type="InterPro" id="IPR027417">
    <property type="entry name" value="P-loop_NTPase"/>
</dbReference>
<dbReference type="PANTHER" id="PTHR10039:SF14">
    <property type="entry name" value="NACHT DOMAIN-CONTAINING PROTEIN"/>
    <property type="match status" value="1"/>
</dbReference>
<evidence type="ECO:0000259" key="3">
    <source>
        <dbReference type="Pfam" id="PF24809"/>
    </source>
</evidence>
<evidence type="ECO:0000313" key="5">
    <source>
        <dbReference type="EMBL" id="KAH6876586.1"/>
    </source>
</evidence>
<gene>
    <name evidence="5" type="ORF">B0T10DRAFT_497773</name>
</gene>
<dbReference type="InterPro" id="IPR056884">
    <property type="entry name" value="NPHP3-like_N"/>
</dbReference>
<dbReference type="Gene3D" id="3.40.50.300">
    <property type="entry name" value="P-loop containing nucleotide triphosphate hydrolases"/>
    <property type="match status" value="1"/>
</dbReference>
<evidence type="ECO:0000313" key="6">
    <source>
        <dbReference type="Proteomes" id="UP000777438"/>
    </source>
</evidence>
<dbReference type="Proteomes" id="UP000777438">
    <property type="component" value="Unassembled WGS sequence"/>
</dbReference>
<proteinExistence type="predicted"/>
<feature type="compositionally biased region" description="Polar residues" evidence="2">
    <location>
        <begin position="1401"/>
        <end position="1433"/>
    </location>
</feature>
<dbReference type="PANTHER" id="PTHR10039">
    <property type="entry name" value="AMELOGENIN"/>
    <property type="match status" value="1"/>
</dbReference>
<comment type="caution">
    <text evidence="5">The sequence shown here is derived from an EMBL/GenBank/DDBJ whole genome shotgun (WGS) entry which is preliminary data.</text>
</comment>
<reference evidence="5 6" key="1">
    <citation type="journal article" date="2021" name="Nat. Commun.">
        <title>Genetic determinants of endophytism in the Arabidopsis root mycobiome.</title>
        <authorList>
            <person name="Mesny F."/>
            <person name="Miyauchi S."/>
            <person name="Thiergart T."/>
            <person name="Pickel B."/>
            <person name="Atanasova L."/>
            <person name="Karlsson M."/>
            <person name="Huettel B."/>
            <person name="Barry K.W."/>
            <person name="Haridas S."/>
            <person name="Chen C."/>
            <person name="Bauer D."/>
            <person name="Andreopoulos W."/>
            <person name="Pangilinan J."/>
            <person name="LaButti K."/>
            <person name="Riley R."/>
            <person name="Lipzen A."/>
            <person name="Clum A."/>
            <person name="Drula E."/>
            <person name="Henrissat B."/>
            <person name="Kohler A."/>
            <person name="Grigoriev I.V."/>
            <person name="Martin F.M."/>
            <person name="Hacquard S."/>
        </authorList>
    </citation>
    <scope>NUCLEOTIDE SEQUENCE [LARGE SCALE GENOMIC DNA]</scope>
    <source>
        <strain evidence="5 6">MPI-CAGE-CH-0241</strain>
    </source>
</reference>
<feature type="domain" description="Nephrocystin 3-like N-terminal" evidence="4">
    <location>
        <begin position="264"/>
        <end position="430"/>
    </location>
</feature>
<evidence type="ECO:0000259" key="4">
    <source>
        <dbReference type="Pfam" id="PF24883"/>
    </source>
</evidence>
<feature type="compositionally biased region" description="Basic and acidic residues" evidence="2">
    <location>
        <begin position="1296"/>
        <end position="1310"/>
    </location>
</feature>
<dbReference type="EMBL" id="JAGPYM010000034">
    <property type="protein sequence ID" value="KAH6876586.1"/>
    <property type="molecule type" value="Genomic_DNA"/>
</dbReference>
<name>A0A9P8VU69_9HYPO</name>
<organism evidence="5 6">
    <name type="scientific">Thelonectria olida</name>
    <dbReference type="NCBI Taxonomy" id="1576542"/>
    <lineage>
        <taxon>Eukaryota</taxon>
        <taxon>Fungi</taxon>
        <taxon>Dikarya</taxon>
        <taxon>Ascomycota</taxon>
        <taxon>Pezizomycotina</taxon>
        <taxon>Sordariomycetes</taxon>
        <taxon>Hypocreomycetidae</taxon>
        <taxon>Hypocreales</taxon>
        <taxon>Nectriaceae</taxon>
        <taxon>Thelonectria</taxon>
    </lineage>
</organism>
<dbReference type="Pfam" id="PF24809">
    <property type="entry name" value="DUF7708"/>
    <property type="match status" value="1"/>
</dbReference>
<evidence type="ECO:0008006" key="7">
    <source>
        <dbReference type="Google" id="ProtNLM"/>
    </source>
</evidence>
<feature type="region of interest" description="Disordered" evidence="2">
    <location>
        <begin position="1281"/>
        <end position="1324"/>
    </location>
</feature>
<feature type="domain" description="DUF7708" evidence="3">
    <location>
        <begin position="59"/>
        <end position="193"/>
    </location>
</feature>
<dbReference type="OrthoDB" id="4772757at2759"/>
<dbReference type="InterPro" id="IPR056125">
    <property type="entry name" value="DUF7708"/>
</dbReference>
<dbReference type="Pfam" id="PF24883">
    <property type="entry name" value="NPHP3_N"/>
    <property type="match status" value="1"/>
</dbReference>
<accession>A0A9P8VU69</accession>
<feature type="region of interest" description="Disordered" evidence="2">
    <location>
        <begin position="1401"/>
        <end position="1444"/>
    </location>
</feature>
<keyword evidence="1" id="KW-0677">Repeat</keyword>
<evidence type="ECO:0000256" key="2">
    <source>
        <dbReference type="SAM" id="MobiDB-lite"/>
    </source>
</evidence>
<protein>
    <recommendedName>
        <fullName evidence="7">NACHT domain-containing protein</fullName>
    </recommendedName>
</protein>
<feature type="compositionally biased region" description="Basic and acidic residues" evidence="2">
    <location>
        <begin position="1434"/>
        <end position="1444"/>
    </location>
</feature>
<keyword evidence="6" id="KW-1185">Reference proteome</keyword>
<feature type="compositionally biased region" description="Polar residues" evidence="2">
    <location>
        <begin position="1281"/>
        <end position="1291"/>
    </location>
</feature>
<sequence length="1461" mass="163810">MGTRPNIKSTADTFRFLIEQLPKEDRLVFDECTNGPQVLIGIQKLRFIENHDNGHAKGISRFIEAVQPLCSALDVLCQVDPIHFATVWGGLRVLIQLASNYEYFLEKLVESLKELAKEISFFKDVKDKCPADGSERLQEILEDVFQDLLEYLTGVTKIFFRSNGLSKSKIRVLAKAVWKPFRFDMTVAQMRLHRQRAADELLLLQFQKLGHGHPTEQQKNAHQPERTYSRPDDDYYLFHRIRDWLAPSSFRVRYDAARQARVAGTSTWIFEEPTFETWIQGVTGEGPCHLWVHGKPGSGKTVLASALLDWLKAEHSDVPTFYFFFDSVQSQSSTCTDAYRAILSQMLQRYSKDQKLLDTFSFAMYFGSDGQLTASPAELNELFDLCCNLPFLEDIFIILDGVDECAEMDMELAPKLHHLANLTHVSMALFSRPTVGPLIKKLAGLMPLTVSNSNANDIQKYVRLELEKIQKSRLLPRGLDLQIISQKLTRRADGMFLWARLMMSYLRCRALTPTQRRNAISELDVPEGLEDMYERIITQIAEAGKPSLKLASNIFMWLLHIRRDIGPAELDDAILAIDTEDIDEDAQDMNDFVDTVITTCGGLVEQEIAGMGEGGLAYLPFRFIHASVKEYLSEAETRERDRGPRFNGVGFLPPPSVANALLTTTLVGYLTERLPQQQVSDQQDFHTVGRELLSKYPLVSYAASFWTIHLEQTLSDTNNPWTAKEYTSLISGLNQLIAAPKAIMTWIEVCYILEDELQYQPLLNWSTELANSESPLPSITPMASDTEELGNCLLKIVHEWDEHLRTTPSCVWEEIGAYFPSKFLLRNPAVEVKPLVTAVSSNLDLSKGPINRISRLTSDGKHDVVLSVYPTKVFLDCYNDNQRREDIFRDGSFTQGWVARIEAFDVAKQTRLGALEIPLSPPEVLLQVYQTLSLGAIQFPLAINPTGRNFIILRTLYTTFDDSSTWGYTSEVLPLDECRFNRDFWLLPQKDATGGYSLDQYHRLNKQKKFERVCLYWLYFNDAGDHVCLAEQVRSSPVCVSVFNVVQNATRPLLVAQRAKWLRRFEEPYQARDRKEFELAFHPSLPVIALAGYTGIYLWDYTAASDDGFIKINAGAEDISYLSFTKDGKSCVVNMGLRGETRPEVFGVPDAFLVEEDQGTDAGGTLATPTGNNSQTLTLPNVGIIGALTPHLPTVLSGSQQVVVRGEKVADVTVANTNNTATLSIKAVDSSSGETVTLTRIPNWLGSSHVQPGVVLPDTPGAPVRVVLDKGIETWNRLAQASSEADSSGSQFPLVLERDARSFGKRRDESGPSTRMVEAGNKQKQIEDSIAFSNQPRRPSEQSDAFLPRSDSLQEEDLDDAEPLWPTIVEPEDTHNVRPAIVSADQDSTSTLDHDSLILSMNRSAGGSSMGPSQSSALTPQIESGNSVSSDGQSEGKKSWRERKKEVIRRAKSISIKSFKF</sequence>
<evidence type="ECO:0000256" key="1">
    <source>
        <dbReference type="ARBA" id="ARBA00022737"/>
    </source>
</evidence>